<accession>A0ABY5GE06</accession>
<reference evidence="1" key="1">
    <citation type="submission" date="2022-07" db="EMBL/GenBank/DDBJ databases">
        <title>Genome sequencing of Photobacterium atrarenae GJH2-4.</title>
        <authorList>
            <person name="Park S.-J."/>
        </authorList>
    </citation>
    <scope>NUCLEOTIDE SEQUENCE</scope>
    <source>
        <strain evidence="1">GJH2-4</strain>
    </source>
</reference>
<dbReference type="Proteomes" id="UP001057998">
    <property type="component" value="Chromosome 1"/>
</dbReference>
<dbReference type="RefSeq" id="WP_255388702.1">
    <property type="nucleotide sequence ID" value="NZ_CP101508.1"/>
</dbReference>
<name>A0ABY5GE06_9GAMM</name>
<sequence length="163" mass="16521">MEKASASILNRFVIPAALITTLLLPTTSTAFSLSDLFGGGEETSAIASNPLTELITSQLDVSPEQAAGGAGALLSLASSQLSGDQASELSNMIPGADKLSAAIPTGLSGMLSNMETINKVFSTLGMDPSMVSQFIPLIMKFVGNQGASAGLMDALGSVWQPAG</sequence>
<dbReference type="Pfam" id="PF11075">
    <property type="entry name" value="DUF2780"/>
    <property type="match status" value="1"/>
</dbReference>
<organism evidence="1 2">
    <name type="scientific">Photobacterium atrarenae</name>
    <dbReference type="NCBI Taxonomy" id="865757"/>
    <lineage>
        <taxon>Bacteria</taxon>
        <taxon>Pseudomonadati</taxon>
        <taxon>Pseudomonadota</taxon>
        <taxon>Gammaproteobacteria</taxon>
        <taxon>Vibrionales</taxon>
        <taxon>Vibrionaceae</taxon>
        <taxon>Photobacterium</taxon>
    </lineage>
</organism>
<dbReference type="EMBL" id="CP101508">
    <property type="protein sequence ID" value="UTV27484.1"/>
    <property type="molecule type" value="Genomic_DNA"/>
</dbReference>
<evidence type="ECO:0000313" key="2">
    <source>
        <dbReference type="Proteomes" id="UP001057998"/>
    </source>
</evidence>
<proteinExistence type="predicted"/>
<dbReference type="InterPro" id="IPR021302">
    <property type="entry name" value="DUF2780_VcgC/VcgE"/>
</dbReference>
<keyword evidence="2" id="KW-1185">Reference proteome</keyword>
<gene>
    <name evidence="1" type="ORF">NNL38_14405</name>
</gene>
<evidence type="ECO:0000313" key="1">
    <source>
        <dbReference type="EMBL" id="UTV27484.1"/>
    </source>
</evidence>
<protein>
    <submittedName>
        <fullName evidence="1">DUF2780 domain-containing protein</fullName>
    </submittedName>
</protein>